<dbReference type="PANTHER" id="PTHR45947:SF3">
    <property type="entry name" value="SULFOQUINOVOSYL TRANSFERASE SQD2"/>
    <property type="match status" value="1"/>
</dbReference>
<feature type="domain" description="Glycosyltransferase subfamily 4-like N-terminal" evidence="5">
    <location>
        <begin position="19"/>
        <end position="197"/>
    </location>
</feature>
<dbReference type="InterPro" id="IPR001296">
    <property type="entry name" value="Glyco_trans_1"/>
</dbReference>
<proteinExistence type="predicted"/>
<evidence type="ECO:0000313" key="7">
    <source>
        <dbReference type="Proteomes" id="UP000516421"/>
    </source>
</evidence>
<dbReference type="PANTHER" id="PTHR45947">
    <property type="entry name" value="SULFOQUINOVOSYL TRANSFERASE SQD2"/>
    <property type="match status" value="1"/>
</dbReference>
<dbReference type="GO" id="GO:0016757">
    <property type="term" value="F:glycosyltransferase activity"/>
    <property type="evidence" value="ECO:0007669"/>
    <property type="project" value="UniProtKB-KW"/>
</dbReference>
<evidence type="ECO:0000256" key="2">
    <source>
        <dbReference type="ARBA" id="ARBA00022676"/>
    </source>
</evidence>
<evidence type="ECO:0000256" key="3">
    <source>
        <dbReference type="ARBA" id="ARBA00022679"/>
    </source>
</evidence>
<dbReference type="EMBL" id="CP061538">
    <property type="protein sequence ID" value="QNV39372.1"/>
    <property type="molecule type" value="Genomic_DNA"/>
</dbReference>
<dbReference type="Proteomes" id="UP000516421">
    <property type="component" value="Chromosome"/>
</dbReference>
<evidence type="ECO:0000256" key="1">
    <source>
        <dbReference type="ARBA" id="ARBA00021292"/>
    </source>
</evidence>
<evidence type="ECO:0000259" key="5">
    <source>
        <dbReference type="Pfam" id="PF13439"/>
    </source>
</evidence>
<protein>
    <recommendedName>
        <fullName evidence="1">D-inositol 3-phosphate glycosyltransferase</fullName>
    </recommendedName>
</protein>
<dbReference type="InterPro" id="IPR028098">
    <property type="entry name" value="Glyco_trans_4-like_N"/>
</dbReference>
<dbReference type="RefSeq" id="WP_068167887.1">
    <property type="nucleotide sequence ID" value="NZ_CP061538.1"/>
</dbReference>
<name>A0A7H2BI76_9MICC</name>
<feature type="domain" description="Glycosyl transferase family 1" evidence="4">
    <location>
        <begin position="207"/>
        <end position="368"/>
    </location>
</feature>
<dbReference type="GO" id="GO:1901137">
    <property type="term" value="P:carbohydrate derivative biosynthetic process"/>
    <property type="evidence" value="ECO:0007669"/>
    <property type="project" value="UniProtKB-ARBA"/>
</dbReference>
<dbReference type="Pfam" id="PF00534">
    <property type="entry name" value="Glycos_transf_1"/>
    <property type="match status" value="1"/>
</dbReference>
<accession>A0A7H2BI76</accession>
<keyword evidence="3 6" id="KW-0808">Transferase</keyword>
<evidence type="ECO:0000259" key="4">
    <source>
        <dbReference type="Pfam" id="PF00534"/>
    </source>
</evidence>
<dbReference type="Gene3D" id="3.40.50.2000">
    <property type="entry name" value="Glycogen Phosphorylase B"/>
    <property type="match status" value="2"/>
</dbReference>
<reference evidence="6 7" key="1">
    <citation type="submission" date="2020-09" db="EMBL/GenBank/DDBJ databases">
        <title>Investigation of environmental microbe.</title>
        <authorList>
            <person name="Ou Y."/>
            <person name="Kang Q."/>
        </authorList>
    </citation>
    <scope>NUCLEOTIDE SEQUENCE [LARGE SCALE GENOMIC DNA]</scope>
    <source>
        <strain evidence="6 7">KJZ-9</strain>
    </source>
</reference>
<keyword evidence="7" id="KW-1185">Reference proteome</keyword>
<evidence type="ECO:0000313" key="6">
    <source>
        <dbReference type="EMBL" id="QNV39372.1"/>
    </source>
</evidence>
<organism evidence="6 7">
    <name type="scientific">Rothia amarae</name>
    <dbReference type="NCBI Taxonomy" id="169480"/>
    <lineage>
        <taxon>Bacteria</taxon>
        <taxon>Bacillati</taxon>
        <taxon>Actinomycetota</taxon>
        <taxon>Actinomycetes</taxon>
        <taxon>Micrococcales</taxon>
        <taxon>Micrococcaceae</taxon>
        <taxon>Rothia</taxon>
    </lineage>
</organism>
<dbReference type="InterPro" id="IPR050194">
    <property type="entry name" value="Glycosyltransferase_grp1"/>
</dbReference>
<sequence length="403" mass="45293">MTTGPLTIMIGADTYPPDINGAAQFGHRLAVAMKDRGHQVHVVAANPDEAKSEKRLVDGITEHRLVSHHAPTHPYIRICTPWGIWREVGQILDDVKPDVVHVQCHYIVGRVLVLQAKRRGIRIIATNHFMPENLDPFLPFPQWFNDAFARFSWGDMRRILERAQIVTTPTPIAAKAMKESGHFKKPVIPISNGIELADYEPNPDEVISKNPEEMRIFFAGRLAIEKNIDVLIEAFSQLPSRLNHVVLEIAGTGEILETLQKKAQECGVEDRVRFLGYVSDEELREGYLRANVFCQPGTAELQSLVTLEAMSASRPLVLANALALPHLVEEGKNGFLFEPGNSSDLAEKLGFILELPQAERKAMGAYSHEMVKKHAAKKTWDMFESLYTSSQKYYEFVASQHKN</sequence>
<gene>
    <name evidence="6" type="ORF">IDM48_08190</name>
</gene>
<dbReference type="Pfam" id="PF13439">
    <property type="entry name" value="Glyco_transf_4"/>
    <property type="match status" value="1"/>
</dbReference>
<dbReference type="SUPFAM" id="SSF53756">
    <property type="entry name" value="UDP-Glycosyltransferase/glycogen phosphorylase"/>
    <property type="match status" value="1"/>
</dbReference>
<keyword evidence="2" id="KW-0328">Glycosyltransferase</keyword>
<dbReference type="AlphaFoldDB" id="A0A7H2BI76"/>
<dbReference type="KEGG" id="rama:IDM48_08190"/>